<dbReference type="EMBL" id="BTGU01000008">
    <property type="protein sequence ID" value="GMN38748.1"/>
    <property type="molecule type" value="Genomic_DNA"/>
</dbReference>
<dbReference type="AlphaFoldDB" id="A0AA87ZM76"/>
<sequence>MDSSIWNSSSLRTWEVGTAFKDTPYLGFVKKSKRSPEPLDDEKDWDRSRGRVSTCIWAVHVGLFHDILDGTGRPPTAVQPLRLLDLKEK</sequence>
<accession>A0AA87ZM76</accession>
<evidence type="ECO:0000313" key="2">
    <source>
        <dbReference type="Proteomes" id="UP001187192"/>
    </source>
</evidence>
<protein>
    <submittedName>
        <fullName evidence="1">Uncharacterized protein</fullName>
    </submittedName>
</protein>
<name>A0AA87ZM76_FICCA</name>
<organism evidence="1 2">
    <name type="scientific">Ficus carica</name>
    <name type="common">Common fig</name>
    <dbReference type="NCBI Taxonomy" id="3494"/>
    <lineage>
        <taxon>Eukaryota</taxon>
        <taxon>Viridiplantae</taxon>
        <taxon>Streptophyta</taxon>
        <taxon>Embryophyta</taxon>
        <taxon>Tracheophyta</taxon>
        <taxon>Spermatophyta</taxon>
        <taxon>Magnoliopsida</taxon>
        <taxon>eudicotyledons</taxon>
        <taxon>Gunneridae</taxon>
        <taxon>Pentapetalae</taxon>
        <taxon>rosids</taxon>
        <taxon>fabids</taxon>
        <taxon>Rosales</taxon>
        <taxon>Moraceae</taxon>
        <taxon>Ficeae</taxon>
        <taxon>Ficus</taxon>
    </lineage>
</organism>
<reference evidence="1" key="1">
    <citation type="submission" date="2023-07" db="EMBL/GenBank/DDBJ databases">
        <title>draft genome sequence of fig (Ficus carica).</title>
        <authorList>
            <person name="Takahashi T."/>
            <person name="Nishimura K."/>
        </authorList>
    </citation>
    <scope>NUCLEOTIDE SEQUENCE</scope>
</reference>
<keyword evidence="2" id="KW-1185">Reference proteome</keyword>
<dbReference type="Proteomes" id="UP001187192">
    <property type="component" value="Unassembled WGS sequence"/>
</dbReference>
<proteinExistence type="predicted"/>
<evidence type="ECO:0000313" key="1">
    <source>
        <dbReference type="EMBL" id="GMN38748.1"/>
    </source>
</evidence>
<gene>
    <name evidence="1" type="ORF">TIFTF001_007975</name>
</gene>
<comment type="caution">
    <text evidence="1">The sequence shown here is derived from an EMBL/GenBank/DDBJ whole genome shotgun (WGS) entry which is preliminary data.</text>
</comment>